<feature type="binding site" evidence="3">
    <location>
        <position position="125"/>
    </location>
    <ligand>
        <name>Zn(2+)</name>
        <dbReference type="ChEBI" id="CHEBI:29105"/>
        <label>2</label>
    </ligand>
</feature>
<evidence type="ECO:0000313" key="7">
    <source>
        <dbReference type="Proteomes" id="UP000076717"/>
    </source>
</evidence>
<dbReference type="Pfam" id="PF01546">
    <property type="entry name" value="Peptidase_M20"/>
    <property type="match status" value="1"/>
</dbReference>
<evidence type="ECO:0000256" key="2">
    <source>
        <dbReference type="ARBA" id="ARBA00022801"/>
    </source>
</evidence>
<dbReference type="SUPFAM" id="SSF53187">
    <property type="entry name" value="Zn-dependent exopeptidases"/>
    <property type="match status" value="1"/>
</dbReference>
<feature type="binding site" evidence="3">
    <location>
        <position position="90"/>
    </location>
    <ligand>
        <name>Zn(2+)</name>
        <dbReference type="ChEBI" id="CHEBI:29105"/>
        <label>2</label>
    </ligand>
</feature>
<dbReference type="PANTHER" id="PTHR32494">
    <property type="entry name" value="ALLANTOATE DEIMINASE-RELATED"/>
    <property type="match status" value="1"/>
</dbReference>
<dbReference type="Proteomes" id="UP000076717">
    <property type="component" value="Unassembled WGS sequence"/>
</dbReference>
<dbReference type="CDD" id="cd03884">
    <property type="entry name" value="M20_bAS"/>
    <property type="match status" value="1"/>
</dbReference>
<dbReference type="GO" id="GO:0016813">
    <property type="term" value="F:hydrolase activity, acting on carbon-nitrogen (but not peptide) bonds, in linear amidines"/>
    <property type="evidence" value="ECO:0007669"/>
    <property type="project" value="InterPro"/>
</dbReference>
<dbReference type="Gene3D" id="3.40.630.10">
    <property type="entry name" value="Zn peptidases"/>
    <property type="match status" value="1"/>
</dbReference>
<protein>
    <submittedName>
        <fullName evidence="6">Allantoate amidohydrolase</fullName>
    </submittedName>
    <submittedName>
        <fullName evidence="5">N-carbamoyl-L-amino acid hydrolase</fullName>
        <ecNumber evidence="5">3.5.1.87</ecNumber>
    </submittedName>
</protein>
<dbReference type="RefSeq" id="WP_068209819.1">
    <property type="nucleotide sequence ID" value="NZ_CP047186.1"/>
</dbReference>
<keyword evidence="7" id="KW-1185">Reference proteome</keyword>
<dbReference type="EC" id="3.5.1.87" evidence="5"/>
<organism evidence="5 7">
    <name type="scientific">Rathayibacter tanaceti</name>
    <dbReference type="NCBI Taxonomy" id="1671680"/>
    <lineage>
        <taxon>Bacteria</taxon>
        <taxon>Bacillati</taxon>
        <taxon>Actinomycetota</taxon>
        <taxon>Actinomycetes</taxon>
        <taxon>Micrococcales</taxon>
        <taxon>Microbacteriaceae</taxon>
        <taxon>Rathayibacter</taxon>
    </lineage>
</organism>
<dbReference type="OrthoDB" id="9808195at2"/>
<dbReference type="InterPro" id="IPR002933">
    <property type="entry name" value="Peptidase_M20"/>
</dbReference>
<evidence type="ECO:0000256" key="1">
    <source>
        <dbReference type="ARBA" id="ARBA00006153"/>
    </source>
</evidence>
<accession>A0A162FYV3</accession>
<sequence>MNDATASVSDLLDSVSAIGRDGATGGYRRPVFSSAERQLREWFVHEAERRGLSVETDRNGILWAWWGPPMRGALVTGSHLDSVPGGGAFDGPLGVAAALVAIDRMRERGVEPGRSLAVVVFPEEEGSRFGVACLGSRLLTGLLDPDAARRLTDREGTTLAEAYSQAGIDAAHLGADPEGLARIGSFVELHVEQGRGLIDLGAPIAVGSSILGHGRWKVTVSGQGNHAGTTPMTDRSDPVVAAAALVGLVSELATATDDARATVGRFEPHPGGTNVIASRVDFWLDVRHQDDAVTRDLVARIASEAASTAARHGCSAVVTEESWSPTVGFDPALGRAVARLVPGAPVLRSGAGHDAGILASAVPTAMLFVRNPSGISHSPEEFVEQADADDSAAVLADVLQGLL</sequence>
<name>A0A162FYV3_9MICO</name>
<dbReference type="GO" id="GO:0050538">
    <property type="term" value="F:N-carbamoyl-L-amino-acid hydrolase activity"/>
    <property type="evidence" value="ECO:0007669"/>
    <property type="project" value="UniProtKB-EC"/>
</dbReference>
<dbReference type="AlphaFoldDB" id="A0A162FYV3"/>
<dbReference type="SUPFAM" id="SSF55031">
    <property type="entry name" value="Bacterial exopeptidase dimerisation domain"/>
    <property type="match status" value="1"/>
</dbReference>
<dbReference type="GO" id="GO:0046872">
    <property type="term" value="F:metal ion binding"/>
    <property type="evidence" value="ECO:0007669"/>
    <property type="project" value="UniProtKB-KW"/>
</dbReference>
<dbReference type="EMBL" id="CP047186">
    <property type="protein sequence ID" value="QHC56635.1"/>
    <property type="molecule type" value="Genomic_DNA"/>
</dbReference>
<comment type="cofactor">
    <cofactor evidence="3">
        <name>Zn(2+)</name>
        <dbReference type="ChEBI" id="CHEBI:29105"/>
    </cofactor>
    <text evidence="3">Binds 2 Zn(2+) ions per subunit.</text>
</comment>
<feature type="binding site" evidence="3">
    <location>
        <position position="90"/>
    </location>
    <ligand>
        <name>Zn(2+)</name>
        <dbReference type="ChEBI" id="CHEBI:29105"/>
        <label>1</label>
    </ligand>
</feature>
<dbReference type="InterPro" id="IPR010158">
    <property type="entry name" value="Amidase_Cbmase"/>
</dbReference>
<reference evidence="5 7" key="1">
    <citation type="submission" date="2015-08" db="EMBL/GenBank/DDBJ databases">
        <title>Draft Genome Sequence of Rathayibacter sp. Strain VKM Ac-2596 Isolated from Leaf Gall Induced by Plant-Parasitic Nematodes.</title>
        <authorList>
            <person name="Vasilenko O.V."/>
            <person name="Starodumova I.P."/>
            <person name="Tarlachkov S.V."/>
            <person name="Dorofeeva L.V."/>
            <person name="Evtushenko L.I."/>
        </authorList>
    </citation>
    <scope>NUCLEOTIDE SEQUENCE [LARGE SCALE GENOMIC DNA]</scope>
    <source>
        <strain evidence="5 7">VKM Ac-2596</strain>
    </source>
</reference>
<keyword evidence="3" id="KW-0862">Zinc</keyword>
<evidence type="ECO:0000256" key="3">
    <source>
        <dbReference type="PIRSR" id="PIRSR001235-1"/>
    </source>
</evidence>
<dbReference type="InterPro" id="IPR036264">
    <property type="entry name" value="Bact_exopeptidase_dim_dom"/>
</dbReference>
<keyword evidence="3" id="KW-0479">Metal-binding</keyword>
<proteinExistence type="inferred from homology"/>
<dbReference type="NCBIfam" id="NF006770">
    <property type="entry name" value="PRK09290.1-4"/>
    <property type="match status" value="1"/>
</dbReference>
<dbReference type="NCBIfam" id="TIGR01879">
    <property type="entry name" value="hydantase"/>
    <property type="match status" value="1"/>
</dbReference>
<gene>
    <name evidence="5" type="primary">amaB</name>
    <name evidence="5" type="ORF">ACH61_01285</name>
    <name evidence="6" type="ORF">GSU10_14035</name>
</gene>
<feature type="binding site" evidence="4">
    <location>
        <position position="274"/>
    </location>
    <ligand>
        <name>allantoate</name>
        <dbReference type="ChEBI" id="CHEBI:17536"/>
    </ligand>
</feature>
<comment type="similarity">
    <text evidence="1">Belongs to the peptidase M20 family.</text>
</comment>
<feature type="binding site" evidence="3">
    <location>
        <position position="79"/>
    </location>
    <ligand>
        <name>Zn(2+)</name>
        <dbReference type="ChEBI" id="CHEBI:29105"/>
        <label>1</label>
    </ligand>
</feature>
<feature type="binding site" evidence="4">
    <location>
        <position position="287"/>
    </location>
    <ligand>
        <name>allantoate</name>
        <dbReference type="ChEBI" id="CHEBI:17536"/>
    </ligand>
</feature>
<feature type="binding site" evidence="4">
    <location>
        <position position="215"/>
    </location>
    <ligand>
        <name>allantoate</name>
        <dbReference type="ChEBI" id="CHEBI:17536"/>
    </ligand>
</feature>
<reference evidence="8" key="3">
    <citation type="submission" date="2019-12" db="EMBL/GenBank/DDBJ databases">
        <title>Complete and draft genome sequences of new strains and members of some known species of the genus Rathayibacter isolated from plants.</title>
        <authorList>
            <person name="Tarlachkov S.V."/>
            <person name="Starodumova I.P."/>
            <person name="Dorofeeva L.V."/>
            <person name="Prisyazhnaya N.V."/>
            <person name="Leyn S."/>
            <person name="Zlamal J."/>
            <person name="Elan M."/>
            <person name="Osterman A.L."/>
            <person name="Nadler S."/>
            <person name="Subbotin S.A."/>
            <person name="Evtushenko L.I."/>
        </authorList>
    </citation>
    <scope>NUCLEOTIDE SEQUENCE [LARGE SCALE GENOMIC DNA]</scope>
    <source>
        <strain evidence="8">VKM Ac-2761</strain>
    </source>
</reference>
<dbReference type="KEGG" id="rte:GSU10_14035"/>
<dbReference type="Proteomes" id="UP000465031">
    <property type="component" value="Chromosome"/>
</dbReference>
<dbReference type="Gene3D" id="3.30.70.360">
    <property type="match status" value="1"/>
</dbReference>
<evidence type="ECO:0000313" key="6">
    <source>
        <dbReference type="EMBL" id="QHC56635.1"/>
    </source>
</evidence>
<reference evidence="6" key="2">
    <citation type="submission" date="2019-12" db="EMBL/GenBank/DDBJ databases">
        <title>Complete and Draft Genome Sequences of New Strains and Members of Some Known Species of the Genus Rathayibacter isolated from Plants.</title>
        <authorList>
            <person name="Tarlachkov S.V."/>
            <person name="Starodumova I.P."/>
            <person name="Dorofeeva L.V."/>
            <person name="Prisyazhnaya N.V."/>
            <person name="Leyn S.A."/>
            <person name="Zlamal J.E."/>
            <person name="Elane M.L."/>
            <person name="Osterman A.L."/>
            <person name="Nadler S.A."/>
            <person name="Subbotin S.A."/>
            <person name="Evtushenko L.I."/>
        </authorList>
    </citation>
    <scope>NUCLEOTIDE SEQUENCE</scope>
    <source>
        <strain evidence="6">VKM Ac-2761</strain>
    </source>
</reference>
<evidence type="ECO:0000256" key="4">
    <source>
        <dbReference type="PIRSR" id="PIRSR001235-2"/>
    </source>
</evidence>
<feature type="binding site" evidence="3">
    <location>
        <position position="190"/>
    </location>
    <ligand>
        <name>Zn(2+)</name>
        <dbReference type="ChEBI" id="CHEBI:29105"/>
        <label>1</label>
    </ligand>
</feature>
<dbReference type="PATRIC" id="fig|1671680.3.peg.1356"/>
<feature type="binding site" evidence="3">
    <location>
        <position position="377"/>
    </location>
    <ligand>
        <name>Zn(2+)</name>
        <dbReference type="ChEBI" id="CHEBI:29105"/>
        <label>2</label>
    </ligand>
</feature>
<dbReference type="PANTHER" id="PTHR32494:SF5">
    <property type="entry name" value="ALLANTOATE AMIDOHYDROLASE"/>
    <property type="match status" value="1"/>
</dbReference>
<dbReference type="PIRSF" id="PIRSF001235">
    <property type="entry name" value="Amidase_carbamoylase"/>
    <property type="match status" value="1"/>
</dbReference>
<evidence type="ECO:0000313" key="5">
    <source>
        <dbReference type="EMBL" id="KZX21580.1"/>
    </source>
</evidence>
<dbReference type="EMBL" id="LIIN01000033">
    <property type="protein sequence ID" value="KZX21580.1"/>
    <property type="molecule type" value="Genomic_DNA"/>
</dbReference>
<keyword evidence="2 5" id="KW-0378">Hydrolase</keyword>
<evidence type="ECO:0000313" key="8">
    <source>
        <dbReference type="Proteomes" id="UP000465031"/>
    </source>
</evidence>